<comment type="similarity">
    <text evidence="2 6">Belongs to the ATG5 family.</text>
</comment>
<reference evidence="11 12" key="1">
    <citation type="submission" date="2025-05" db="UniProtKB">
        <authorList>
            <consortium name="RefSeq"/>
        </authorList>
    </citation>
    <scope>IDENTIFICATION</scope>
    <source>
        <tissue evidence="11 12">Muscle</tissue>
    </source>
</reference>
<dbReference type="RefSeq" id="XP_022244139.1">
    <property type="nucleotide sequence ID" value="XM_022388431.1"/>
</dbReference>
<evidence type="ECO:0000259" key="9">
    <source>
        <dbReference type="Pfam" id="PF20638"/>
    </source>
</evidence>
<evidence type="ECO:0000313" key="10">
    <source>
        <dbReference type="Proteomes" id="UP000694941"/>
    </source>
</evidence>
<dbReference type="RefSeq" id="XP_013776737.1">
    <property type="nucleotide sequence ID" value="XM_013921283.2"/>
</dbReference>
<keyword evidence="3 6" id="KW-1017">Isopeptide bond</keyword>
<dbReference type="Pfam" id="PF20638">
    <property type="entry name" value="ATG5_UblA"/>
    <property type="match status" value="1"/>
</dbReference>
<dbReference type="Gene3D" id="3.10.20.90">
    <property type="entry name" value="Phosphatidylinositol 3-kinase Catalytic Subunit, Chain A, domain 1"/>
    <property type="match status" value="1"/>
</dbReference>
<dbReference type="RefSeq" id="XP_022244138.1">
    <property type="nucleotide sequence ID" value="XM_022388430.1"/>
</dbReference>
<accession>A0ABM1SKI3</accession>
<dbReference type="GeneID" id="106461460"/>
<evidence type="ECO:0000313" key="12">
    <source>
        <dbReference type="RefSeq" id="XP_013776738.1"/>
    </source>
</evidence>
<evidence type="ECO:0000313" key="11">
    <source>
        <dbReference type="RefSeq" id="XP_013776737.1"/>
    </source>
</evidence>
<dbReference type="InterPro" id="IPR042526">
    <property type="entry name" value="Atg5_HR"/>
</dbReference>
<comment type="function">
    <text evidence="6">Involved in autophagic vesicle formation.</text>
</comment>
<dbReference type="Pfam" id="PF04106">
    <property type="entry name" value="ATG5_UblB"/>
    <property type="match status" value="1"/>
</dbReference>
<dbReference type="PANTHER" id="PTHR13040:SF2">
    <property type="entry name" value="AUTOPHAGY PROTEIN 5"/>
    <property type="match status" value="1"/>
</dbReference>
<evidence type="ECO:0000256" key="3">
    <source>
        <dbReference type="ARBA" id="ARBA00022499"/>
    </source>
</evidence>
<evidence type="ECO:0000259" key="7">
    <source>
        <dbReference type="Pfam" id="PF04106"/>
    </source>
</evidence>
<evidence type="ECO:0000259" key="8">
    <source>
        <dbReference type="Pfam" id="PF20637"/>
    </source>
</evidence>
<comment type="subunit">
    <text evidence="6">Conjugated with ATG12.</text>
</comment>
<comment type="subcellular location">
    <subcellularLocation>
        <location evidence="1 6">Preautophagosomal structure membrane</location>
        <topology evidence="1 6">Peripheral membrane protein</topology>
    </subcellularLocation>
</comment>
<keyword evidence="6" id="KW-0472">Membrane</keyword>
<dbReference type="Gene3D" id="1.10.246.190">
    <property type="entry name" value="Autophagy protein Apg5, helix rich domain"/>
    <property type="match status" value="1"/>
</dbReference>
<dbReference type="Proteomes" id="UP000694941">
    <property type="component" value="Unplaced"/>
</dbReference>
<evidence type="ECO:0000256" key="1">
    <source>
        <dbReference type="ARBA" id="ARBA00004623"/>
    </source>
</evidence>
<evidence type="ECO:0000256" key="2">
    <source>
        <dbReference type="ARBA" id="ARBA00006910"/>
    </source>
</evidence>
<dbReference type="Gene3D" id="3.10.20.620">
    <property type="match status" value="1"/>
</dbReference>
<keyword evidence="5 6" id="KW-0072">Autophagy</keyword>
<evidence type="ECO:0000313" key="14">
    <source>
        <dbReference type="RefSeq" id="XP_022244139.1"/>
    </source>
</evidence>
<dbReference type="PANTHER" id="PTHR13040">
    <property type="entry name" value="AUTOPHAGY PROTEIN 5"/>
    <property type="match status" value="1"/>
</dbReference>
<dbReference type="InterPro" id="IPR048318">
    <property type="entry name" value="ATG5_UblB"/>
</dbReference>
<dbReference type="RefSeq" id="XP_013776738.1">
    <property type="nucleotide sequence ID" value="XM_013921284.2"/>
</dbReference>
<evidence type="ECO:0000256" key="6">
    <source>
        <dbReference type="RuleBase" id="RU361202"/>
    </source>
</evidence>
<name>A0ABM1SKI3_LIMPO</name>
<proteinExistence type="inferred from homology"/>
<gene>
    <name evidence="11 12 13 14" type="primary">LOC106461460</name>
</gene>
<sequence>MAEDREVMREVWDGRLPVCFRLSVEEVNTVQQPDPFYLMVPRLTYFPLVTDKVQRHFSRHISEPDQGAEMWLDYDGQPIKWHYPVGLLFDLYGLGSQLPWNLTVHFKNFPEEELVHCPSRAAIESHFMATIKEADFLKHRGMVISAMQKKDHNQLWLGLQNDKFDQFWAINRKLMEHTNDELFKYIPYRLYQPDMPYIQRLVRPLSEKGENTTLLDLLHVSLPKFSKEDILDNVQIVAHGIKPPMDTPLQWMSEHLSYPDNFLHLCIHQT</sequence>
<evidence type="ECO:0000256" key="5">
    <source>
        <dbReference type="ARBA" id="ARBA00023006"/>
    </source>
</evidence>
<feature type="domain" description="Autophagy protein ATG5 UblB" evidence="7">
    <location>
        <begin position="185"/>
        <end position="267"/>
    </location>
</feature>
<dbReference type="Pfam" id="PF20637">
    <property type="entry name" value="ATG5_HBR"/>
    <property type="match status" value="1"/>
</dbReference>
<keyword evidence="10" id="KW-1185">Reference proteome</keyword>
<dbReference type="InterPro" id="IPR048940">
    <property type="entry name" value="ATG5_HBR"/>
</dbReference>
<dbReference type="InterPro" id="IPR042527">
    <property type="entry name" value="Atg5_UblA_dom_sf"/>
</dbReference>
<evidence type="ECO:0000256" key="4">
    <source>
        <dbReference type="ARBA" id="ARBA00022843"/>
    </source>
</evidence>
<dbReference type="InterPro" id="IPR007239">
    <property type="entry name" value="Atg5"/>
</dbReference>
<feature type="domain" description="Autophagy protein ATG5 UblA" evidence="9">
    <location>
        <begin position="11"/>
        <end position="106"/>
    </location>
</feature>
<feature type="domain" description="Autophagy protein ATG5 alpha-helical bundle region" evidence="8">
    <location>
        <begin position="122"/>
        <end position="176"/>
    </location>
</feature>
<organism evidence="10 14">
    <name type="scientific">Limulus polyphemus</name>
    <name type="common">Atlantic horseshoe crab</name>
    <dbReference type="NCBI Taxonomy" id="6850"/>
    <lineage>
        <taxon>Eukaryota</taxon>
        <taxon>Metazoa</taxon>
        <taxon>Ecdysozoa</taxon>
        <taxon>Arthropoda</taxon>
        <taxon>Chelicerata</taxon>
        <taxon>Merostomata</taxon>
        <taxon>Xiphosura</taxon>
        <taxon>Limulidae</taxon>
        <taxon>Limulus</taxon>
    </lineage>
</organism>
<evidence type="ECO:0000313" key="13">
    <source>
        <dbReference type="RefSeq" id="XP_022244138.1"/>
    </source>
</evidence>
<protein>
    <recommendedName>
        <fullName evidence="6">Autophagy protein 5</fullName>
    </recommendedName>
</protein>
<keyword evidence="4 6" id="KW-0832">Ubl conjugation</keyword>
<dbReference type="InterPro" id="IPR048939">
    <property type="entry name" value="ATG5_UblA"/>
</dbReference>